<dbReference type="EMBL" id="NFZW01000008">
    <property type="protein sequence ID" value="RFA36805.1"/>
    <property type="molecule type" value="Genomic_DNA"/>
</dbReference>
<dbReference type="InterPro" id="IPR009057">
    <property type="entry name" value="Homeodomain-like_sf"/>
</dbReference>
<sequence>MAKPRGKRMNRGERRAQLLDVAQLIIQEEGTDGLTLGYLAERAGVSKPIAYDHFGSRAGLLIALYKAFDDTQAAALADALERTQRQLPEVARVVADAYMRCCAKAGPEWHAVSAALKGEEETEAYYRDVIDGYVDFYCKAFAPYSKLERQQLRLRCVGIIGAGEALSQDMLSGRVDEAAAAACLASLIVAWLSECDA</sequence>
<dbReference type="Gene3D" id="1.10.357.10">
    <property type="entry name" value="Tetracycline Repressor, domain 2"/>
    <property type="match status" value="1"/>
</dbReference>
<dbReference type="GO" id="GO:0000976">
    <property type="term" value="F:transcription cis-regulatory region binding"/>
    <property type="evidence" value="ECO:0007669"/>
    <property type="project" value="TreeGrafter"/>
</dbReference>
<keyword evidence="5" id="KW-1185">Reference proteome</keyword>
<dbReference type="InterPro" id="IPR050109">
    <property type="entry name" value="HTH-type_TetR-like_transc_reg"/>
</dbReference>
<dbReference type="PANTHER" id="PTHR30055">
    <property type="entry name" value="HTH-TYPE TRANSCRIPTIONAL REGULATOR RUTR"/>
    <property type="match status" value="1"/>
</dbReference>
<evidence type="ECO:0000313" key="4">
    <source>
        <dbReference type="EMBL" id="RFA36805.1"/>
    </source>
</evidence>
<dbReference type="AlphaFoldDB" id="A0A3E0WXT4"/>
<dbReference type="GO" id="GO:0003700">
    <property type="term" value="F:DNA-binding transcription factor activity"/>
    <property type="evidence" value="ECO:0007669"/>
    <property type="project" value="TreeGrafter"/>
</dbReference>
<dbReference type="OrthoDB" id="70491at2"/>
<evidence type="ECO:0000256" key="2">
    <source>
        <dbReference type="PROSITE-ProRule" id="PRU00335"/>
    </source>
</evidence>
<evidence type="ECO:0000259" key="3">
    <source>
        <dbReference type="PROSITE" id="PS50977"/>
    </source>
</evidence>
<dbReference type="PRINTS" id="PR00455">
    <property type="entry name" value="HTHTETR"/>
</dbReference>
<evidence type="ECO:0000256" key="1">
    <source>
        <dbReference type="ARBA" id="ARBA00023125"/>
    </source>
</evidence>
<name>A0A3E0WXT4_9GAMM</name>
<feature type="domain" description="HTH tetR-type" evidence="3">
    <location>
        <begin position="12"/>
        <end position="72"/>
    </location>
</feature>
<accession>A0A3E0WXT4</accession>
<evidence type="ECO:0000313" key="5">
    <source>
        <dbReference type="Proteomes" id="UP000256763"/>
    </source>
</evidence>
<dbReference type="Pfam" id="PF00440">
    <property type="entry name" value="TetR_N"/>
    <property type="match status" value="1"/>
</dbReference>
<keyword evidence="1 2" id="KW-0238">DNA-binding</keyword>
<feature type="DNA-binding region" description="H-T-H motif" evidence="2">
    <location>
        <begin position="35"/>
        <end position="54"/>
    </location>
</feature>
<dbReference type="PROSITE" id="PS50977">
    <property type="entry name" value="HTH_TETR_2"/>
    <property type="match status" value="1"/>
</dbReference>
<protein>
    <submittedName>
        <fullName evidence="4">TetR family transcriptional regulator</fullName>
    </submittedName>
</protein>
<gene>
    <name evidence="4" type="ORF">CAL65_09770</name>
</gene>
<proteinExistence type="predicted"/>
<dbReference type="SUPFAM" id="SSF46689">
    <property type="entry name" value="Homeodomain-like"/>
    <property type="match status" value="1"/>
</dbReference>
<reference evidence="5" key="1">
    <citation type="submission" date="2017-05" db="EMBL/GenBank/DDBJ databases">
        <authorList>
            <person name="Sharma S."/>
            <person name="Sidhu C."/>
            <person name="Pinnaka A.K."/>
        </authorList>
    </citation>
    <scope>NUCLEOTIDE SEQUENCE [LARGE SCALE GENOMIC DNA]</scope>
    <source>
        <strain evidence="5">AK93</strain>
    </source>
</reference>
<dbReference type="InterPro" id="IPR001647">
    <property type="entry name" value="HTH_TetR"/>
</dbReference>
<organism evidence="4 5">
    <name type="scientific">Alkalilimnicola ehrlichii</name>
    <dbReference type="NCBI Taxonomy" id="351052"/>
    <lineage>
        <taxon>Bacteria</taxon>
        <taxon>Pseudomonadati</taxon>
        <taxon>Pseudomonadota</taxon>
        <taxon>Gammaproteobacteria</taxon>
        <taxon>Chromatiales</taxon>
        <taxon>Ectothiorhodospiraceae</taxon>
        <taxon>Alkalilimnicola</taxon>
    </lineage>
</organism>
<dbReference type="PANTHER" id="PTHR30055:SF223">
    <property type="entry name" value="HTH-TYPE TRANSCRIPTIONAL REGULATOR UIDR"/>
    <property type="match status" value="1"/>
</dbReference>
<comment type="caution">
    <text evidence="4">The sequence shown here is derived from an EMBL/GenBank/DDBJ whole genome shotgun (WGS) entry which is preliminary data.</text>
</comment>
<dbReference type="Proteomes" id="UP000256763">
    <property type="component" value="Unassembled WGS sequence"/>
</dbReference>